<dbReference type="SMART" id="SM00861">
    <property type="entry name" value="Transket_pyr"/>
    <property type="match status" value="1"/>
</dbReference>
<dbReference type="PANTHER" id="PTHR43522">
    <property type="entry name" value="TRANSKETOLASE"/>
    <property type="match status" value="1"/>
</dbReference>
<evidence type="ECO:0000256" key="17">
    <source>
        <dbReference type="PIRSR" id="PIRSR605478-3"/>
    </source>
</evidence>
<dbReference type="CDD" id="cd07033">
    <property type="entry name" value="TPP_PYR_DXS_TK_like"/>
    <property type="match status" value="1"/>
</dbReference>
<dbReference type="GO" id="GO:0004802">
    <property type="term" value="F:transketolase activity"/>
    <property type="evidence" value="ECO:0007669"/>
    <property type="project" value="UniProtKB-UniRule"/>
</dbReference>
<dbReference type="RefSeq" id="WP_076704882.1">
    <property type="nucleotide sequence ID" value="NZ_CP015093.1"/>
</dbReference>
<evidence type="ECO:0000256" key="3">
    <source>
        <dbReference type="ARBA" id="ARBA00004959"/>
    </source>
</evidence>
<evidence type="ECO:0000256" key="16">
    <source>
        <dbReference type="PIRSR" id="PIRSR605478-2"/>
    </source>
</evidence>
<evidence type="ECO:0000256" key="18">
    <source>
        <dbReference type="PIRSR" id="PIRSR605478-4"/>
    </source>
</evidence>
<evidence type="ECO:0000256" key="2">
    <source>
        <dbReference type="ARBA" id="ARBA00001941"/>
    </source>
</evidence>
<feature type="binding site" evidence="16">
    <location>
        <position position="524"/>
    </location>
    <ligand>
        <name>substrate</name>
    </ligand>
</feature>
<feature type="binding site" evidence="16">
    <location>
        <position position="477"/>
    </location>
    <ligand>
        <name>substrate</name>
    </ligand>
</feature>
<dbReference type="InterPro" id="IPR005475">
    <property type="entry name" value="Transketolase-like_Pyr-bd"/>
</dbReference>
<feature type="binding site" evidence="17">
    <location>
        <position position="192"/>
    </location>
    <ligand>
        <name>thiamine diphosphate</name>
        <dbReference type="ChEBI" id="CHEBI:58937"/>
    </ligand>
</feature>
<feature type="binding site" evidence="16">
    <location>
        <position position="388"/>
    </location>
    <ligand>
        <name>substrate</name>
    </ligand>
</feature>
<keyword evidence="9 18" id="KW-0479">Metal-binding</keyword>
<evidence type="ECO:0000313" key="21">
    <source>
        <dbReference type="EMBL" id="APZ54799.1"/>
    </source>
</evidence>
<comment type="similarity">
    <text evidence="5">Belongs to the transketolase family.</text>
</comment>
<name>A0A1P8UZH2_9RHOB</name>
<reference evidence="21 22" key="1">
    <citation type="submission" date="2016-04" db="EMBL/GenBank/DDBJ databases">
        <title>Deep-sea bacteria in the southern Pacific.</title>
        <authorList>
            <person name="Tang K."/>
        </authorList>
    </citation>
    <scope>NUCLEOTIDE SEQUENCE [LARGE SCALE GENOMIC DNA]</scope>
    <source>
        <strain evidence="21 22">JLT2014</strain>
    </source>
</reference>
<feature type="binding site" evidence="18">
    <location>
        <position position="162"/>
    </location>
    <ligand>
        <name>Mg(2+)</name>
        <dbReference type="ChEBI" id="CHEBI:18420"/>
    </ligand>
</feature>
<dbReference type="FunFam" id="3.40.50.970:FF:000004">
    <property type="entry name" value="Transketolase"/>
    <property type="match status" value="1"/>
</dbReference>
<evidence type="ECO:0000256" key="15">
    <source>
        <dbReference type="PIRSR" id="PIRSR605478-1"/>
    </source>
</evidence>
<evidence type="ECO:0000256" key="4">
    <source>
        <dbReference type="ARBA" id="ARBA00005215"/>
    </source>
</evidence>
<feature type="binding site" evidence="16">
    <location>
        <position position="361"/>
    </location>
    <ligand>
        <name>substrate</name>
    </ligand>
</feature>
<comment type="subunit">
    <text evidence="6">Homodimer.</text>
</comment>
<dbReference type="GO" id="GO:0046872">
    <property type="term" value="F:metal ion binding"/>
    <property type="evidence" value="ECO:0007669"/>
    <property type="project" value="UniProtKB-KW"/>
</dbReference>
<feature type="binding site" evidence="17">
    <location>
        <position position="441"/>
    </location>
    <ligand>
        <name>thiamine diphosphate</name>
        <dbReference type="ChEBI" id="CHEBI:58937"/>
    </ligand>
</feature>
<dbReference type="CDD" id="cd02012">
    <property type="entry name" value="TPP_TK"/>
    <property type="match status" value="1"/>
</dbReference>
<dbReference type="InterPro" id="IPR009014">
    <property type="entry name" value="Transketo_C/PFOR_II"/>
</dbReference>
<dbReference type="EC" id="2.2.1.1" evidence="7 14"/>
<organism evidence="21 22">
    <name type="scientific">Salipiger abyssi</name>
    <dbReference type="NCBI Taxonomy" id="1250539"/>
    <lineage>
        <taxon>Bacteria</taxon>
        <taxon>Pseudomonadati</taxon>
        <taxon>Pseudomonadota</taxon>
        <taxon>Alphaproteobacteria</taxon>
        <taxon>Rhodobacterales</taxon>
        <taxon>Roseobacteraceae</taxon>
        <taxon>Salipiger</taxon>
    </lineage>
</organism>
<sequence length="672" mass="72546">MDINALRDAHPDHWNRAAAIRVLTLDAVAAANSGHSGMPIGMADVATVLWSKHLKFDAKNPAWPDRDRFILSAGHGSMLIYSLLYLSGDEQITLDEIKNFRQWDSRTAGHPENTHAAAIEMTTGPLGQGIATSVGFAMAEEMLRARFGKGAVDHHTYVIAGDGCLMEGVSQEAIGIAGRYGLGRLVVFWDNNDITIDGKVSLSDRTDQVQRFKAAGWHVQEIDGHDPEAIDAAIVAAKAARDVPSMIACKTHIALGHAAQDTSKGHGALTNAEQNAEAKALWGWTTGPFEVPAEIKSWWEEVGSRGATARGEWETRLAALSDRKQAEFARVTAGEAPKKLSSVIRALKKQNSEAAPKVATRKASEMVLEVVNPVMPETVGGSADLTGSNNTKTGDMGVFDTTDRKGRYVYWGIREHGMAAAMNGLGLHGGLRPYGGTFMAFTDYARPAMRLAALQKTPTVFVMTHDSIGLGEDGPTHQPIEHLAISRATPNMLVFRPADVIETAEAWEIALTQTETPSVLSLTRQNVKTVRTQHKTNNLVEKGAYVLADAEGKRQVILMATGSEVEIALAARDLLQAEGIGTRVVSMPCWELFEAQDEAYRKRVLPGGPVRVAVEAAARFGWDKWLLGERGREAKAAFVGMESFGASAPADVLYEKFGITAEAVAEKAKALL</sequence>
<evidence type="ECO:0000256" key="10">
    <source>
        <dbReference type="ARBA" id="ARBA00022837"/>
    </source>
</evidence>
<dbReference type="InterPro" id="IPR020826">
    <property type="entry name" value="Transketolase_BS"/>
</dbReference>
<proteinExistence type="inferred from homology"/>
<dbReference type="GO" id="GO:0005829">
    <property type="term" value="C:cytosol"/>
    <property type="evidence" value="ECO:0007669"/>
    <property type="project" value="TreeGrafter"/>
</dbReference>
<feature type="binding site" evidence="17">
    <location>
        <position position="163"/>
    </location>
    <ligand>
        <name>thiamine diphosphate</name>
        <dbReference type="ChEBI" id="CHEBI:58937"/>
    </ligand>
</feature>
<dbReference type="SUPFAM" id="SSF52518">
    <property type="entry name" value="Thiamin diphosphate-binding fold (THDP-binding)"/>
    <property type="match status" value="2"/>
</dbReference>
<evidence type="ECO:0000256" key="11">
    <source>
        <dbReference type="ARBA" id="ARBA00022842"/>
    </source>
</evidence>
<feature type="binding site" evidence="16">
    <location>
        <position position="473"/>
    </location>
    <ligand>
        <name>substrate</name>
    </ligand>
</feature>
<comment type="cofactor">
    <cofactor evidence="17">
        <name>thiamine diphosphate</name>
        <dbReference type="ChEBI" id="CHEBI:58937"/>
    </cofactor>
    <text evidence="17">Binds 1 thiamine pyrophosphate per subunit. During the reaction, the substrate forms a covalent intermediate with the cofactor.</text>
</comment>
<accession>A0A1P8UZH2</accession>
<dbReference type="Gene3D" id="3.40.50.920">
    <property type="match status" value="1"/>
</dbReference>
<evidence type="ECO:0000256" key="13">
    <source>
        <dbReference type="ARBA" id="ARBA00049473"/>
    </source>
</evidence>
<feature type="active site" description="Proton donor" evidence="15">
    <location>
        <position position="415"/>
    </location>
</feature>
<dbReference type="PANTHER" id="PTHR43522:SF2">
    <property type="entry name" value="TRANSKETOLASE 1-RELATED"/>
    <property type="match status" value="1"/>
</dbReference>
<dbReference type="Pfam" id="PF02779">
    <property type="entry name" value="Transket_pyr"/>
    <property type="match status" value="1"/>
</dbReference>
<dbReference type="PROSITE" id="PS00802">
    <property type="entry name" value="TRANSKETOLASE_2"/>
    <property type="match status" value="1"/>
</dbReference>
<comment type="cofactor">
    <cofactor evidence="18">
        <name>Mg(2+)</name>
        <dbReference type="ChEBI" id="CHEBI:18420"/>
    </cofactor>
    <text evidence="18">Binds 1 Mg(2+) ion per subunit. Can also utilize other divalent metal cations, such as Ca(2+), Mn(2+) and Co(2+).</text>
</comment>
<feature type="domain" description="Transketolase-like pyrimidine-binding" evidence="20">
    <location>
        <begin position="358"/>
        <end position="529"/>
    </location>
</feature>
<keyword evidence="12 17" id="KW-0786">Thiamine pyrophosphate</keyword>
<dbReference type="NCBIfam" id="TIGR00232">
    <property type="entry name" value="tktlase_bact"/>
    <property type="match status" value="1"/>
</dbReference>
<keyword evidence="8 21" id="KW-0808">Transferase</keyword>
<dbReference type="OrthoDB" id="8732661at2"/>
<feature type="binding site" evidence="16">
    <location>
        <position position="35"/>
    </location>
    <ligand>
        <name>substrate</name>
    </ligand>
</feature>
<comment type="cofactor">
    <cofactor evidence="2">
        <name>Co(2+)</name>
        <dbReference type="ChEBI" id="CHEBI:48828"/>
    </cofactor>
</comment>
<dbReference type="SUPFAM" id="SSF52922">
    <property type="entry name" value="TK C-terminal domain-like"/>
    <property type="match status" value="1"/>
</dbReference>
<evidence type="ECO:0000256" key="5">
    <source>
        <dbReference type="ARBA" id="ARBA00007131"/>
    </source>
</evidence>
<comment type="pathway">
    <text evidence="3">Carbohydrate degradation; pentose phosphate pathway.</text>
</comment>
<dbReference type="KEGG" id="paby:Ga0080574_TMP4465"/>
<keyword evidence="11 18" id="KW-0460">Magnesium</keyword>
<evidence type="ECO:0000256" key="1">
    <source>
        <dbReference type="ARBA" id="ARBA00001913"/>
    </source>
</evidence>
<evidence type="ECO:0000256" key="7">
    <source>
        <dbReference type="ARBA" id="ARBA00013152"/>
    </source>
</evidence>
<evidence type="ECO:0000256" key="6">
    <source>
        <dbReference type="ARBA" id="ARBA00011738"/>
    </source>
</evidence>
<evidence type="ECO:0000256" key="14">
    <source>
        <dbReference type="NCBIfam" id="TIGR00232"/>
    </source>
</evidence>
<dbReference type="InterPro" id="IPR033247">
    <property type="entry name" value="Transketolase_fam"/>
</dbReference>
<keyword evidence="22" id="KW-1185">Reference proteome</keyword>
<feature type="binding site" evidence="18">
    <location>
        <position position="192"/>
    </location>
    <ligand>
        <name>Mg(2+)</name>
        <dbReference type="ChEBI" id="CHEBI:18420"/>
    </ligand>
</feature>
<evidence type="ECO:0000313" key="22">
    <source>
        <dbReference type="Proteomes" id="UP000187059"/>
    </source>
</evidence>
<evidence type="ECO:0000256" key="8">
    <source>
        <dbReference type="ARBA" id="ARBA00022679"/>
    </source>
</evidence>
<dbReference type="Proteomes" id="UP000187059">
    <property type="component" value="Chromosome"/>
</dbReference>
<dbReference type="Pfam" id="PF22613">
    <property type="entry name" value="Transketolase_C_1"/>
    <property type="match status" value="1"/>
</dbReference>
<protein>
    <recommendedName>
        <fullName evidence="7 14">Transketolase</fullName>
        <ecNumber evidence="7 14">2.2.1.1</ecNumber>
    </recommendedName>
</protein>
<dbReference type="AlphaFoldDB" id="A0A1P8UZH2"/>
<feature type="binding site" evidence="17">
    <location>
        <begin position="124"/>
        <end position="126"/>
    </location>
    <ligand>
        <name>thiamine diphosphate</name>
        <dbReference type="ChEBI" id="CHEBI:58937"/>
    </ligand>
</feature>
<evidence type="ECO:0000256" key="12">
    <source>
        <dbReference type="ARBA" id="ARBA00023052"/>
    </source>
</evidence>
<dbReference type="InterPro" id="IPR005478">
    <property type="entry name" value="Transketolase_bac-like"/>
</dbReference>
<keyword evidence="10" id="KW-0106">Calcium</keyword>
<dbReference type="GO" id="GO:0009052">
    <property type="term" value="P:pentose-phosphate shunt, non-oxidative branch"/>
    <property type="evidence" value="ECO:0007669"/>
    <property type="project" value="UniProtKB-ARBA"/>
</dbReference>
<evidence type="ECO:0000259" key="20">
    <source>
        <dbReference type="SMART" id="SM00861"/>
    </source>
</evidence>
<comment type="pathway">
    <text evidence="4">Carbohydrate biosynthesis; Calvin cycle.</text>
</comment>
<feature type="binding site" evidence="17">
    <location>
        <position position="75"/>
    </location>
    <ligand>
        <name>thiamine diphosphate</name>
        <dbReference type="ChEBI" id="CHEBI:58937"/>
    </ligand>
</feature>
<dbReference type="EMBL" id="CP015093">
    <property type="protein sequence ID" value="APZ54799.1"/>
    <property type="molecule type" value="Genomic_DNA"/>
</dbReference>
<comment type="cofactor">
    <cofactor evidence="1">
        <name>Ca(2+)</name>
        <dbReference type="ChEBI" id="CHEBI:29108"/>
    </cofactor>
</comment>
<gene>
    <name evidence="21" type="ORF">Ga0080574_TMP4465</name>
</gene>
<dbReference type="Pfam" id="PF00456">
    <property type="entry name" value="Transketolase_N"/>
    <property type="match status" value="1"/>
</dbReference>
<feature type="site" description="Important for catalytic activity" evidence="19">
    <location>
        <position position="35"/>
    </location>
</feature>
<dbReference type="Gene3D" id="3.40.50.970">
    <property type="match status" value="2"/>
</dbReference>
<dbReference type="InterPro" id="IPR055152">
    <property type="entry name" value="Transketolase-like_C_2"/>
</dbReference>
<dbReference type="STRING" id="1250539.Ga0080574_TMP4465"/>
<feature type="binding site" evidence="16">
    <location>
        <position position="266"/>
    </location>
    <ligand>
        <name>substrate</name>
    </ligand>
</feature>
<feature type="binding site" evidence="17">
    <location>
        <position position="266"/>
    </location>
    <ligand>
        <name>thiamine diphosphate</name>
        <dbReference type="ChEBI" id="CHEBI:58937"/>
    </ligand>
</feature>
<dbReference type="InterPro" id="IPR005474">
    <property type="entry name" value="Transketolase_N"/>
</dbReference>
<dbReference type="FunFam" id="3.40.50.920:FF:000003">
    <property type="entry name" value="Transketolase"/>
    <property type="match status" value="1"/>
</dbReference>
<dbReference type="InterPro" id="IPR029061">
    <property type="entry name" value="THDP-binding"/>
</dbReference>
<feature type="binding site" evidence="18">
    <location>
        <position position="194"/>
    </location>
    <ligand>
        <name>Mg(2+)</name>
        <dbReference type="ChEBI" id="CHEBI:18420"/>
    </ligand>
</feature>
<feature type="binding site" evidence="16">
    <location>
        <position position="465"/>
    </location>
    <ligand>
        <name>substrate</name>
    </ligand>
</feature>
<evidence type="ECO:0000256" key="9">
    <source>
        <dbReference type="ARBA" id="ARBA00022723"/>
    </source>
</evidence>
<feature type="site" description="Important for catalytic activity" evidence="19">
    <location>
        <position position="266"/>
    </location>
</feature>
<evidence type="ECO:0000256" key="19">
    <source>
        <dbReference type="PIRSR" id="PIRSR605478-5"/>
    </source>
</evidence>
<comment type="catalytic activity">
    <reaction evidence="13">
        <text>D-sedoheptulose 7-phosphate + D-glyceraldehyde 3-phosphate = aldehydo-D-ribose 5-phosphate + D-xylulose 5-phosphate</text>
        <dbReference type="Rhea" id="RHEA:10508"/>
        <dbReference type="ChEBI" id="CHEBI:57483"/>
        <dbReference type="ChEBI" id="CHEBI:57737"/>
        <dbReference type="ChEBI" id="CHEBI:58273"/>
        <dbReference type="ChEBI" id="CHEBI:59776"/>
        <dbReference type="EC" id="2.2.1.1"/>
    </reaction>
</comment>
<dbReference type="FunFam" id="3.40.50.970:FF:000003">
    <property type="entry name" value="Transketolase"/>
    <property type="match status" value="1"/>
</dbReference>